<evidence type="ECO:0000256" key="1">
    <source>
        <dbReference type="SAM" id="MobiDB-lite"/>
    </source>
</evidence>
<reference evidence="2 3" key="1">
    <citation type="journal article" date="2014" name="BMC Genomics">
        <title>Comparative genomics of the major fungal agents of human and animal Sporotrichosis: Sporothrix schenckii and Sporothrix brasiliensis.</title>
        <authorList>
            <person name="Teixeira M.M."/>
            <person name="de Almeida L.G."/>
            <person name="Kubitschek-Barreira P."/>
            <person name="Alves F.L."/>
            <person name="Kioshima E.S."/>
            <person name="Abadio A.K."/>
            <person name="Fernandes L."/>
            <person name="Derengowski L.S."/>
            <person name="Ferreira K.S."/>
            <person name="Souza R.C."/>
            <person name="Ruiz J.C."/>
            <person name="de Andrade N.C."/>
            <person name="Paes H.C."/>
            <person name="Nicola A.M."/>
            <person name="Albuquerque P."/>
            <person name="Gerber A.L."/>
            <person name="Martins V.P."/>
            <person name="Peconick L.D."/>
            <person name="Neto A.V."/>
            <person name="Chaucanez C.B."/>
            <person name="Silva P.A."/>
            <person name="Cunha O.L."/>
            <person name="de Oliveira F.F."/>
            <person name="dos Santos T.C."/>
            <person name="Barros A.L."/>
            <person name="Soares M.A."/>
            <person name="de Oliveira L.M."/>
            <person name="Marini M.M."/>
            <person name="Villalobos-Duno H."/>
            <person name="Cunha M.M."/>
            <person name="de Hoog S."/>
            <person name="da Silveira J.F."/>
            <person name="Henrissat B."/>
            <person name="Nino-Vega G.A."/>
            <person name="Cisalpino P.S."/>
            <person name="Mora-Montes H.M."/>
            <person name="Almeida S.R."/>
            <person name="Stajich J.E."/>
            <person name="Lopes-Bezerra L.M."/>
            <person name="Vasconcelos A.T."/>
            <person name="Felipe M.S."/>
        </authorList>
    </citation>
    <scope>NUCLEOTIDE SEQUENCE [LARGE SCALE GENOMIC DNA]</scope>
    <source>
        <strain evidence="2 3">1099-18</strain>
    </source>
</reference>
<evidence type="ECO:0000313" key="2">
    <source>
        <dbReference type="EMBL" id="KJR85298.1"/>
    </source>
</evidence>
<gene>
    <name evidence="2" type="ORF">SPSK_09480</name>
</gene>
<comment type="caution">
    <text evidence="2">The sequence shown here is derived from an EMBL/GenBank/DDBJ whole genome shotgun (WGS) entry which is preliminary data.</text>
</comment>
<evidence type="ECO:0000313" key="3">
    <source>
        <dbReference type="Proteomes" id="UP000033710"/>
    </source>
</evidence>
<dbReference type="AlphaFoldDB" id="A0A0F2M6H9"/>
<feature type="region of interest" description="Disordered" evidence="1">
    <location>
        <begin position="316"/>
        <end position="346"/>
    </location>
</feature>
<accession>A0A0F2M6H9</accession>
<dbReference type="RefSeq" id="XP_016587974.1">
    <property type="nucleotide sequence ID" value="XM_016736052.1"/>
</dbReference>
<reference evidence="2 3" key="2">
    <citation type="journal article" date="2015" name="Eukaryot. Cell">
        <title>Asexual propagation of a virulent clone complex in a human and feline outbreak of sporotrichosis.</title>
        <authorList>
            <person name="Teixeira Mde M."/>
            <person name="Rodrigues A.M."/>
            <person name="Tsui C.K."/>
            <person name="de Almeida L.G."/>
            <person name="Van Diepeningen A.D."/>
            <person name="van den Ende B.G."/>
            <person name="Fernandes G.F."/>
            <person name="Kano R."/>
            <person name="Hamelin R.C."/>
            <person name="Lopes-Bezerra L.M."/>
            <person name="Vasconcelos A.T."/>
            <person name="de Hoog S."/>
            <person name="de Camargo Z.P."/>
            <person name="Felipe M.S."/>
        </authorList>
    </citation>
    <scope>NUCLEOTIDE SEQUENCE [LARGE SCALE GENOMIC DNA]</scope>
    <source>
        <strain evidence="2 3">1099-18</strain>
    </source>
</reference>
<dbReference type="KEGG" id="ssck:SPSK_09480"/>
<proteinExistence type="predicted"/>
<feature type="compositionally biased region" description="Basic and acidic residues" evidence="1">
    <location>
        <begin position="327"/>
        <end position="346"/>
    </location>
</feature>
<organism evidence="2 3">
    <name type="scientific">Sporothrix schenckii 1099-18</name>
    <dbReference type="NCBI Taxonomy" id="1397361"/>
    <lineage>
        <taxon>Eukaryota</taxon>
        <taxon>Fungi</taxon>
        <taxon>Dikarya</taxon>
        <taxon>Ascomycota</taxon>
        <taxon>Pezizomycotina</taxon>
        <taxon>Sordariomycetes</taxon>
        <taxon>Sordariomycetidae</taxon>
        <taxon>Ophiostomatales</taxon>
        <taxon>Ophiostomataceae</taxon>
        <taxon>Sporothrix</taxon>
    </lineage>
</organism>
<sequence>MNVPFLGDVDALQQYIHNNRDAVFVSLDTKGTPDISELALSVLPAPTLCQLASGHGDRPPSDMDSLVDAYGVKTYSFRENGKHKIKRGNGYRRPILQFGTAQWVDAADLAPAVTAKLKAILVAHSNTTSSAGTHVDTSSPDRQQPPLVLVVYHIGPEAYHLDNELISVREDMTFAACVDVECLVKSLSRPDEPSVQNTPRLGDALKAAGLYFRESVHVEQIVDGVFEDIKRRKTSYHKQHAAGNDATRQLGLLVHILHAVVSEAANPILLARQPLPTRATVSAGGSDTTKGAQATPEPVLDRLRALVKSMRRPLYVHSYQSGPTEEQLQRGDDKRAERIKKKEERDLVGSDVLETGALDDLWVNGN</sequence>
<protein>
    <submittedName>
        <fullName evidence="2">Uncharacterized protein</fullName>
    </submittedName>
</protein>
<name>A0A0F2M6H9_SPOSC</name>
<dbReference type="VEuPathDB" id="FungiDB:SPSK_09480"/>
<dbReference type="GeneID" id="27671329"/>
<dbReference type="EMBL" id="AXCR01000007">
    <property type="protein sequence ID" value="KJR85298.1"/>
    <property type="molecule type" value="Genomic_DNA"/>
</dbReference>
<dbReference type="Proteomes" id="UP000033710">
    <property type="component" value="Unassembled WGS sequence"/>
</dbReference>
<dbReference type="OrthoDB" id="5238808at2759"/>